<dbReference type="EMBL" id="BAABME010000228">
    <property type="protein sequence ID" value="GAA0140888.1"/>
    <property type="molecule type" value="Genomic_DNA"/>
</dbReference>
<name>A0AAV3NPI9_LITER</name>
<keyword evidence="3" id="KW-1185">Reference proteome</keyword>
<feature type="domain" description="Retrotransposon gag" evidence="1">
    <location>
        <begin position="30"/>
        <end position="120"/>
    </location>
</feature>
<dbReference type="PANTHER" id="PTHR33223:SF10">
    <property type="entry name" value="AMINOTRANSFERASE-LIKE PLANT MOBILE DOMAIN-CONTAINING PROTEIN"/>
    <property type="match status" value="1"/>
</dbReference>
<sequence>MPLTDRLDVIPLPRGFMTITSNNPDIYAKAFSNSLNDKALDWYMKLPLKSIDSYQQTADAFNAKFGSAIQEHQDEQSLMDIEQGPNESLRSYHKRYNDILLTILEVNNQVAYMTFYRGLTYGKLKKVLALETPLSKDELTARVRQYVEGDHMNPIPKED</sequence>
<dbReference type="InterPro" id="IPR005162">
    <property type="entry name" value="Retrotrans_gag_dom"/>
</dbReference>
<dbReference type="PANTHER" id="PTHR33223">
    <property type="entry name" value="CCHC-TYPE DOMAIN-CONTAINING PROTEIN"/>
    <property type="match status" value="1"/>
</dbReference>
<dbReference type="AlphaFoldDB" id="A0AAV3NPI9"/>
<comment type="caution">
    <text evidence="2">The sequence shown here is derived from an EMBL/GenBank/DDBJ whole genome shotgun (WGS) entry which is preliminary data.</text>
</comment>
<reference evidence="2 3" key="1">
    <citation type="submission" date="2024-01" db="EMBL/GenBank/DDBJ databases">
        <title>The complete chloroplast genome sequence of Lithospermum erythrorhizon: insights into the phylogenetic relationship among Boraginaceae species and the maternal lineages of purple gromwells.</title>
        <authorList>
            <person name="Okada T."/>
            <person name="Watanabe K."/>
        </authorList>
    </citation>
    <scope>NUCLEOTIDE SEQUENCE [LARGE SCALE GENOMIC DNA]</scope>
</reference>
<protein>
    <recommendedName>
        <fullName evidence="1">Retrotransposon gag domain-containing protein</fullName>
    </recommendedName>
</protein>
<gene>
    <name evidence="2" type="ORF">LIER_02158</name>
</gene>
<evidence type="ECO:0000313" key="3">
    <source>
        <dbReference type="Proteomes" id="UP001454036"/>
    </source>
</evidence>
<proteinExistence type="predicted"/>
<organism evidence="2 3">
    <name type="scientific">Lithospermum erythrorhizon</name>
    <name type="common">Purple gromwell</name>
    <name type="synonym">Lithospermum officinale var. erythrorhizon</name>
    <dbReference type="NCBI Taxonomy" id="34254"/>
    <lineage>
        <taxon>Eukaryota</taxon>
        <taxon>Viridiplantae</taxon>
        <taxon>Streptophyta</taxon>
        <taxon>Embryophyta</taxon>
        <taxon>Tracheophyta</taxon>
        <taxon>Spermatophyta</taxon>
        <taxon>Magnoliopsida</taxon>
        <taxon>eudicotyledons</taxon>
        <taxon>Gunneridae</taxon>
        <taxon>Pentapetalae</taxon>
        <taxon>asterids</taxon>
        <taxon>lamiids</taxon>
        <taxon>Boraginales</taxon>
        <taxon>Boraginaceae</taxon>
        <taxon>Boraginoideae</taxon>
        <taxon>Lithospermeae</taxon>
        <taxon>Lithospermum</taxon>
    </lineage>
</organism>
<dbReference type="Pfam" id="PF03732">
    <property type="entry name" value="Retrotrans_gag"/>
    <property type="match status" value="1"/>
</dbReference>
<evidence type="ECO:0000259" key="1">
    <source>
        <dbReference type="Pfam" id="PF03732"/>
    </source>
</evidence>
<dbReference type="Proteomes" id="UP001454036">
    <property type="component" value="Unassembled WGS sequence"/>
</dbReference>
<accession>A0AAV3NPI9</accession>
<evidence type="ECO:0000313" key="2">
    <source>
        <dbReference type="EMBL" id="GAA0140888.1"/>
    </source>
</evidence>